<dbReference type="InterPro" id="IPR018982">
    <property type="entry name" value="RQC_domain"/>
</dbReference>
<dbReference type="SMART" id="SM00341">
    <property type="entry name" value="HRDC"/>
    <property type="match status" value="1"/>
</dbReference>
<feature type="domain" description="HRDC" evidence="18">
    <location>
        <begin position="613"/>
        <end position="693"/>
    </location>
</feature>
<evidence type="ECO:0000256" key="10">
    <source>
        <dbReference type="ARBA" id="ARBA00023125"/>
    </source>
</evidence>
<dbReference type="InterPro" id="IPR011545">
    <property type="entry name" value="DEAD/DEAH_box_helicase_dom"/>
</dbReference>
<evidence type="ECO:0000313" key="23">
    <source>
        <dbReference type="Proteomes" id="UP000636394"/>
    </source>
</evidence>
<dbReference type="EMBL" id="WPCR01000006">
    <property type="protein sequence ID" value="NHM14265.1"/>
    <property type="molecule type" value="Genomic_DNA"/>
</dbReference>
<dbReference type="GO" id="GO:0046872">
    <property type="term" value="F:metal ion binding"/>
    <property type="evidence" value="ECO:0007669"/>
    <property type="project" value="UniProtKB-KW"/>
</dbReference>
<dbReference type="InterPro" id="IPR001650">
    <property type="entry name" value="Helicase_C-like"/>
</dbReference>
<keyword evidence="12" id="KW-0413">Isomerase</keyword>
<dbReference type="CDD" id="cd18794">
    <property type="entry name" value="SF2_C_RecQ"/>
    <property type="match status" value="1"/>
</dbReference>
<keyword evidence="7 22" id="KW-0378">Hydrolase</keyword>
<feature type="region of interest" description="Disordered" evidence="17">
    <location>
        <begin position="583"/>
        <end position="614"/>
    </location>
</feature>
<dbReference type="NCBIfam" id="TIGR00614">
    <property type="entry name" value="recQ_fam"/>
    <property type="match status" value="1"/>
</dbReference>
<organism evidence="22 24">
    <name type="scientific">Xiamenia xianingshaonis</name>
    <dbReference type="NCBI Taxonomy" id="2682776"/>
    <lineage>
        <taxon>Bacteria</taxon>
        <taxon>Bacillati</taxon>
        <taxon>Actinomycetota</taxon>
        <taxon>Coriobacteriia</taxon>
        <taxon>Eggerthellales</taxon>
        <taxon>Eggerthellaceae</taxon>
        <taxon>Xiamenia</taxon>
    </lineage>
</organism>
<dbReference type="GO" id="GO:0043138">
    <property type="term" value="F:3'-5' DNA helicase activity"/>
    <property type="evidence" value="ECO:0007669"/>
    <property type="project" value="UniProtKB-EC"/>
</dbReference>
<dbReference type="PANTHER" id="PTHR13710">
    <property type="entry name" value="DNA HELICASE RECQ FAMILY MEMBER"/>
    <property type="match status" value="1"/>
</dbReference>
<keyword evidence="4" id="KW-0479">Metal-binding</keyword>
<feature type="domain" description="Helicase ATP-binding" evidence="19">
    <location>
        <begin position="32"/>
        <end position="201"/>
    </location>
</feature>
<evidence type="ECO:0000256" key="15">
    <source>
        <dbReference type="ARBA" id="ARBA00044535"/>
    </source>
</evidence>
<sequence>MTTDPAPLDRARAVLKQCFGYDSFRAGQQAVIAAVLAGQDSVGIMPTGAGKSLCYQIPAVVLPGLTLVVSPLVSLMGDQVRSLVDAGIRGAYLNSTLTGRQQATVLERASQGAYDVMYIAPERLADPRFAAFAESAPIPLIAIDEAHCVSQWGQDFRPSYLGIGPFIDSLPMRPTVVALTATATSRVQRDIVRLLNLDDPHVTVTGFDRPNLHFAVEKLVPKRKLARVLSFASAHDGESSIIYCSTRKQVEELHDELLQAGIQATRYHAGLPNAERLKNQQAFISDDAPVMVATNAFGMGIDKSNVRAVIHFNLPSSMEAYYQEAGRAGRDGEPASCLLLWSDSDIATCRYFIEQDFENEELTEEEAQTVRASRRHMLDAMLGYCHTADCLRAYILRYFGENGLMGSGNAAEAPAASGGAANAAPLEAGGGAQGNVRPAAAAAAGHGPSGAGPAGAGSSRPDSASNCGNCSNCTGSFEVVDVTQDARAIMRCVKELRGRFGKTVVCSVLHGDNTEQIRTRHLDQRQTYGITDTPKTQLKEIVDILVAQEYLVVSEDAYPVVGLGPRCREAAVPEFRLTLKRAVKPPAEPRTASTRGKAADRAHTTTSGPHLENGSDAQLFERLRVLRKTLADEAGKPPYVVFSDATLRDMCAKRPTTDDEFLAVNGVGETKLARYGKAFTAEIQAFESEQEAD</sequence>
<evidence type="ECO:0000256" key="3">
    <source>
        <dbReference type="ARBA" id="ARBA00005446"/>
    </source>
</evidence>
<dbReference type="Pfam" id="PF00271">
    <property type="entry name" value="Helicase_C"/>
    <property type="match status" value="1"/>
</dbReference>
<keyword evidence="23" id="KW-1185">Reference proteome</keyword>
<dbReference type="SMART" id="SM00956">
    <property type="entry name" value="RQC"/>
    <property type="match status" value="1"/>
</dbReference>
<dbReference type="AlphaFoldDB" id="A0A9E6MQH9"/>
<keyword evidence="9" id="KW-0067">ATP-binding</keyword>
<dbReference type="GO" id="GO:0030894">
    <property type="term" value="C:replisome"/>
    <property type="evidence" value="ECO:0007669"/>
    <property type="project" value="TreeGrafter"/>
</dbReference>
<evidence type="ECO:0000256" key="12">
    <source>
        <dbReference type="ARBA" id="ARBA00023235"/>
    </source>
</evidence>
<dbReference type="PROSITE" id="PS51194">
    <property type="entry name" value="HELICASE_CTER"/>
    <property type="match status" value="1"/>
</dbReference>
<proteinExistence type="inferred from homology"/>
<keyword evidence="8 22" id="KW-0347">Helicase</keyword>
<reference evidence="21 23" key="1">
    <citation type="submission" date="2019-11" db="EMBL/GenBank/DDBJ databases">
        <title>Eggerthellaceae novel genus isolated from the rectal contents of marmort.</title>
        <authorList>
            <person name="Zhang G."/>
        </authorList>
    </citation>
    <scope>NUCLEOTIDE SEQUENCE [LARGE SCALE GENOMIC DNA]</scope>
    <source>
        <strain evidence="21">Zg-886</strain>
        <strain evidence="23">zg-886</strain>
    </source>
</reference>
<dbReference type="InterPro" id="IPR014001">
    <property type="entry name" value="Helicase_ATP-bd"/>
</dbReference>
<evidence type="ECO:0000259" key="20">
    <source>
        <dbReference type="PROSITE" id="PS51194"/>
    </source>
</evidence>
<dbReference type="SUPFAM" id="SSF52540">
    <property type="entry name" value="P-loop containing nucleoside triphosphate hydrolases"/>
    <property type="match status" value="1"/>
</dbReference>
<dbReference type="EMBL" id="CP072829">
    <property type="protein sequence ID" value="QTU84125.1"/>
    <property type="molecule type" value="Genomic_DNA"/>
</dbReference>
<feature type="region of interest" description="Disordered" evidence="17">
    <location>
        <begin position="431"/>
        <end position="461"/>
    </location>
</feature>
<dbReference type="GO" id="GO:0003677">
    <property type="term" value="F:DNA binding"/>
    <property type="evidence" value="ECO:0007669"/>
    <property type="project" value="UniProtKB-KW"/>
</dbReference>
<evidence type="ECO:0000256" key="13">
    <source>
        <dbReference type="ARBA" id="ARBA00034617"/>
    </source>
</evidence>
<evidence type="ECO:0000256" key="5">
    <source>
        <dbReference type="ARBA" id="ARBA00022741"/>
    </source>
</evidence>
<evidence type="ECO:0000256" key="1">
    <source>
        <dbReference type="ARBA" id="ARBA00001946"/>
    </source>
</evidence>
<dbReference type="EC" id="5.6.2.4" evidence="14"/>
<evidence type="ECO:0000256" key="4">
    <source>
        <dbReference type="ARBA" id="ARBA00022723"/>
    </source>
</evidence>
<dbReference type="Proteomes" id="UP000671910">
    <property type="component" value="Chromosome"/>
</dbReference>
<dbReference type="PANTHER" id="PTHR13710:SF105">
    <property type="entry name" value="ATP-DEPENDENT DNA HELICASE Q1"/>
    <property type="match status" value="1"/>
</dbReference>
<dbReference type="Pfam" id="PF09382">
    <property type="entry name" value="RQC"/>
    <property type="match status" value="1"/>
</dbReference>
<keyword evidence="6" id="KW-0227">DNA damage</keyword>
<dbReference type="FunFam" id="3.40.50.300:FF:001389">
    <property type="entry name" value="ATP-dependent DNA helicase RecQ"/>
    <property type="match status" value="1"/>
</dbReference>
<dbReference type="Pfam" id="PF00270">
    <property type="entry name" value="DEAD"/>
    <property type="match status" value="1"/>
</dbReference>
<keyword evidence="11" id="KW-0234">DNA repair</keyword>
<evidence type="ECO:0000256" key="16">
    <source>
        <dbReference type="ARBA" id="ARBA00044550"/>
    </source>
</evidence>
<comment type="cofactor">
    <cofactor evidence="1">
        <name>Mg(2+)</name>
        <dbReference type="ChEBI" id="CHEBI:18420"/>
    </cofactor>
</comment>
<dbReference type="SMART" id="SM00487">
    <property type="entry name" value="DEXDc"/>
    <property type="match status" value="1"/>
</dbReference>
<evidence type="ECO:0000259" key="18">
    <source>
        <dbReference type="PROSITE" id="PS50967"/>
    </source>
</evidence>
<reference evidence="22" key="2">
    <citation type="submission" date="2021-04" db="EMBL/GenBank/DDBJ databases">
        <title>Novel species in family Eggerthellaceae.</title>
        <authorList>
            <person name="Zhang G."/>
        </authorList>
    </citation>
    <scope>NUCLEOTIDE SEQUENCE</scope>
    <source>
        <strain evidence="22">Zg-886</strain>
    </source>
</reference>
<dbReference type="RefSeq" id="WP_166339474.1">
    <property type="nucleotide sequence ID" value="NZ_CP072829.1"/>
</dbReference>
<dbReference type="GO" id="GO:0006260">
    <property type="term" value="P:DNA replication"/>
    <property type="evidence" value="ECO:0007669"/>
    <property type="project" value="InterPro"/>
</dbReference>
<dbReference type="InterPro" id="IPR004589">
    <property type="entry name" value="DNA_helicase_ATP-dep_RecQ"/>
</dbReference>
<dbReference type="InterPro" id="IPR002121">
    <property type="entry name" value="HRDC_dom"/>
</dbReference>
<evidence type="ECO:0000256" key="11">
    <source>
        <dbReference type="ARBA" id="ARBA00023204"/>
    </source>
</evidence>
<keyword evidence="10" id="KW-0238">DNA-binding</keyword>
<dbReference type="GO" id="GO:0006310">
    <property type="term" value="P:DNA recombination"/>
    <property type="evidence" value="ECO:0007669"/>
    <property type="project" value="InterPro"/>
</dbReference>
<dbReference type="PROSITE" id="PS50967">
    <property type="entry name" value="HRDC"/>
    <property type="match status" value="1"/>
</dbReference>
<keyword evidence="5" id="KW-0547">Nucleotide-binding</keyword>
<dbReference type="GO" id="GO:0005524">
    <property type="term" value="F:ATP binding"/>
    <property type="evidence" value="ECO:0007669"/>
    <property type="project" value="UniProtKB-KW"/>
</dbReference>
<dbReference type="SUPFAM" id="SSF47819">
    <property type="entry name" value="HRDC-like"/>
    <property type="match status" value="1"/>
</dbReference>
<dbReference type="InterPro" id="IPR036388">
    <property type="entry name" value="WH-like_DNA-bd_sf"/>
</dbReference>
<evidence type="ECO:0000256" key="2">
    <source>
        <dbReference type="ARBA" id="ARBA00001947"/>
    </source>
</evidence>
<dbReference type="SUPFAM" id="SSF46785">
    <property type="entry name" value="Winged helix' DNA-binding domain"/>
    <property type="match status" value="1"/>
</dbReference>
<evidence type="ECO:0000313" key="22">
    <source>
        <dbReference type="EMBL" id="QTU84125.1"/>
    </source>
</evidence>
<dbReference type="Gene3D" id="1.10.10.10">
    <property type="entry name" value="Winged helix-like DNA-binding domain superfamily/Winged helix DNA-binding domain"/>
    <property type="match status" value="1"/>
</dbReference>
<dbReference type="CDD" id="cd17920">
    <property type="entry name" value="DEXHc_RecQ"/>
    <property type="match status" value="1"/>
</dbReference>
<dbReference type="SMART" id="SM00490">
    <property type="entry name" value="HELICc"/>
    <property type="match status" value="1"/>
</dbReference>
<evidence type="ECO:0000256" key="6">
    <source>
        <dbReference type="ARBA" id="ARBA00022763"/>
    </source>
</evidence>
<dbReference type="InterPro" id="IPR036390">
    <property type="entry name" value="WH_DNA-bd_sf"/>
</dbReference>
<dbReference type="GO" id="GO:0005737">
    <property type="term" value="C:cytoplasm"/>
    <property type="evidence" value="ECO:0007669"/>
    <property type="project" value="TreeGrafter"/>
</dbReference>
<comment type="catalytic activity">
    <reaction evidence="13">
        <text>Couples ATP hydrolysis with the unwinding of duplex DNA by translocating in the 3'-5' direction.</text>
        <dbReference type="EC" id="5.6.2.4"/>
    </reaction>
</comment>
<evidence type="ECO:0000256" key="7">
    <source>
        <dbReference type="ARBA" id="ARBA00022801"/>
    </source>
</evidence>
<dbReference type="Gene3D" id="3.40.50.300">
    <property type="entry name" value="P-loop containing nucleotide triphosphate hydrolases"/>
    <property type="match status" value="2"/>
</dbReference>
<evidence type="ECO:0000259" key="19">
    <source>
        <dbReference type="PROSITE" id="PS51192"/>
    </source>
</evidence>
<dbReference type="Pfam" id="PF16124">
    <property type="entry name" value="RecQ_Zn_bind"/>
    <property type="match status" value="1"/>
</dbReference>
<dbReference type="PROSITE" id="PS51192">
    <property type="entry name" value="HELICASE_ATP_BIND_1"/>
    <property type="match status" value="1"/>
</dbReference>
<dbReference type="InterPro" id="IPR044876">
    <property type="entry name" value="HRDC_dom_sf"/>
</dbReference>
<dbReference type="KEGG" id="ebz:J7S26_07155"/>
<evidence type="ECO:0000256" key="8">
    <source>
        <dbReference type="ARBA" id="ARBA00022806"/>
    </source>
</evidence>
<dbReference type="Pfam" id="PF00570">
    <property type="entry name" value="HRDC"/>
    <property type="match status" value="1"/>
</dbReference>
<evidence type="ECO:0000313" key="21">
    <source>
        <dbReference type="EMBL" id="NHM14265.1"/>
    </source>
</evidence>
<dbReference type="GO" id="GO:0006281">
    <property type="term" value="P:DNA repair"/>
    <property type="evidence" value="ECO:0007669"/>
    <property type="project" value="UniProtKB-KW"/>
</dbReference>
<evidence type="ECO:0000256" key="9">
    <source>
        <dbReference type="ARBA" id="ARBA00022840"/>
    </source>
</evidence>
<dbReference type="Gene3D" id="1.10.150.80">
    <property type="entry name" value="HRDC domain"/>
    <property type="match status" value="1"/>
</dbReference>
<dbReference type="GO" id="GO:0016787">
    <property type="term" value="F:hydrolase activity"/>
    <property type="evidence" value="ECO:0007669"/>
    <property type="project" value="UniProtKB-KW"/>
</dbReference>
<feature type="domain" description="Helicase C-terminal" evidence="20">
    <location>
        <begin position="224"/>
        <end position="374"/>
    </location>
</feature>
<dbReference type="Proteomes" id="UP000636394">
    <property type="component" value="Unassembled WGS sequence"/>
</dbReference>
<dbReference type="InterPro" id="IPR032284">
    <property type="entry name" value="RecQ_Zn-bd"/>
</dbReference>
<accession>A0A9E6MQH9</accession>
<name>A0A9E6MQH9_9ACTN</name>
<dbReference type="FunFam" id="1.10.150.80:FF:000002">
    <property type="entry name" value="ATP-dependent DNA helicase RecQ"/>
    <property type="match status" value="1"/>
</dbReference>
<evidence type="ECO:0000256" key="14">
    <source>
        <dbReference type="ARBA" id="ARBA00034808"/>
    </source>
</evidence>
<dbReference type="InterPro" id="IPR027417">
    <property type="entry name" value="P-loop_NTPase"/>
</dbReference>
<gene>
    <name evidence="21" type="ORF">GMI68_05715</name>
    <name evidence="22" type="ORF">J7S26_07155</name>
</gene>
<evidence type="ECO:0000256" key="17">
    <source>
        <dbReference type="SAM" id="MobiDB-lite"/>
    </source>
</evidence>
<dbReference type="GO" id="GO:0009378">
    <property type="term" value="F:four-way junction helicase activity"/>
    <property type="evidence" value="ECO:0007669"/>
    <property type="project" value="TreeGrafter"/>
</dbReference>
<comment type="cofactor">
    <cofactor evidence="2">
        <name>Zn(2+)</name>
        <dbReference type="ChEBI" id="CHEBI:29105"/>
    </cofactor>
</comment>
<dbReference type="GO" id="GO:0043590">
    <property type="term" value="C:bacterial nucleoid"/>
    <property type="evidence" value="ECO:0007669"/>
    <property type="project" value="TreeGrafter"/>
</dbReference>
<evidence type="ECO:0000313" key="24">
    <source>
        <dbReference type="Proteomes" id="UP000671910"/>
    </source>
</evidence>
<dbReference type="InterPro" id="IPR010997">
    <property type="entry name" value="HRDC-like_sf"/>
</dbReference>
<comment type="similarity">
    <text evidence="3">Belongs to the helicase family. RecQ subfamily.</text>
</comment>
<protein>
    <recommendedName>
        <fullName evidence="15">ATP-dependent DNA helicase RecQ</fullName>
        <ecNumber evidence="14">5.6.2.4</ecNumber>
    </recommendedName>
    <alternativeName>
        <fullName evidence="16">DNA 3'-5' helicase RecQ</fullName>
    </alternativeName>
</protein>